<keyword evidence="10" id="KW-1185">Reference proteome</keyword>
<comment type="caution">
    <text evidence="9">The sequence shown here is derived from an EMBL/GenBank/DDBJ whole genome shotgun (WGS) entry which is preliminary data.</text>
</comment>
<comment type="similarity">
    <text evidence="1 5">Belongs to the peptidase S8 family.</text>
</comment>
<evidence type="ECO:0000256" key="3">
    <source>
        <dbReference type="ARBA" id="ARBA00022801"/>
    </source>
</evidence>
<keyword evidence="7" id="KW-0812">Transmembrane</keyword>
<evidence type="ECO:0000259" key="8">
    <source>
        <dbReference type="Pfam" id="PF00082"/>
    </source>
</evidence>
<feature type="domain" description="Peptidase S8/S53" evidence="8">
    <location>
        <begin position="44"/>
        <end position="299"/>
    </location>
</feature>
<gene>
    <name evidence="9" type="primary">mycP_3</name>
    <name evidence="9" type="ORF">GCM10009863_61220</name>
</gene>
<sequence>MAAVGAMAALQGGLAPTAVAEDVQSQQWYLDGMQIEKIWKVSTGKGVKVAVVDTGVDPTTQSLRGQVLPGKDISGAPGDETKDDVGHGTTMAELIAGTGRDGTLKGMAPDAKIVPIRTTLRGIKGIDKSLNRHADAIRAAADSDARIINMSWGTSTDGPMKRALDYAVSKGKLLIAAMGNDRQEANTNGLGYPAAHPNVAAIASYGKNLKVSDFSSSGRATTFAAPGQELPGWCDGQRERYCSNIEGTSSASAIASGAAALVWAKHPTWTANQVLRVLIETAGRKDGKKDTVSKYIGNGAIRPRMNLLEGKGKPGDPDISPLTGKKTGNTAPGPKSPGDKGSGKKGSAEDDAPDKVKVADSKSEDGGSSQLLPILGVGAGVLILAGCGFAVVRSRRN</sequence>
<dbReference type="InterPro" id="IPR050131">
    <property type="entry name" value="Peptidase_S8_subtilisin-like"/>
</dbReference>
<dbReference type="InterPro" id="IPR036852">
    <property type="entry name" value="Peptidase_S8/S53_dom_sf"/>
</dbReference>
<evidence type="ECO:0000256" key="5">
    <source>
        <dbReference type="PROSITE-ProRule" id="PRU01240"/>
    </source>
</evidence>
<feature type="active site" description="Charge relay system" evidence="5">
    <location>
        <position position="249"/>
    </location>
</feature>
<name>A0ABN3QW50_9ACTN</name>
<evidence type="ECO:0000256" key="2">
    <source>
        <dbReference type="ARBA" id="ARBA00022670"/>
    </source>
</evidence>
<keyword evidence="2 5" id="KW-0645">Protease</keyword>
<evidence type="ECO:0000313" key="10">
    <source>
        <dbReference type="Proteomes" id="UP001501447"/>
    </source>
</evidence>
<dbReference type="GO" id="GO:0008233">
    <property type="term" value="F:peptidase activity"/>
    <property type="evidence" value="ECO:0007669"/>
    <property type="project" value="UniProtKB-KW"/>
</dbReference>
<dbReference type="PRINTS" id="PR00723">
    <property type="entry name" value="SUBTILISIN"/>
</dbReference>
<feature type="compositionally biased region" description="Basic and acidic residues" evidence="6">
    <location>
        <begin position="337"/>
        <end position="365"/>
    </location>
</feature>
<evidence type="ECO:0000313" key="9">
    <source>
        <dbReference type="EMBL" id="GAA2636445.1"/>
    </source>
</evidence>
<feature type="transmembrane region" description="Helical" evidence="7">
    <location>
        <begin position="371"/>
        <end position="392"/>
    </location>
</feature>
<dbReference type="PANTHER" id="PTHR43806:SF11">
    <property type="entry name" value="CEREVISIN-RELATED"/>
    <property type="match status" value="1"/>
</dbReference>
<keyword evidence="3 5" id="KW-0378">Hydrolase</keyword>
<dbReference type="PANTHER" id="PTHR43806">
    <property type="entry name" value="PEPTIDASE S8"/>
    <property type="match status" value="1"/>
</dbReference>
<dbReference type="Pfam" id="PF00082">
    <property type="entry name" value="Peptidase_S8"/>
    <property type="match status" value="1"/>
</dbReference>
<accession>A0ABN3QW50</accession>
<feature type="active site" description="Charge relay system" evidence="5">
    <location>
        <position position="87"/>
    </location>
</feature>
<evidence type="ECO:0000256" key="7">
    <source>
        <dbReference type="SAM" id="Phobius"/>
    </source>
</evidence>
<keyword evidence="4 5" id="KW-0720">Serine protease</keyword>
<dbReference type="EMBL" id="BAAARJ010000027">
    <property type="protein sequence ID" value="GAA2636445.1"/>
    <property type="molecule type" value="Genomic_DNA"/>
</dbReference>
<organism evidence="9 10">
    <name type="scientific">Streptomyces axinellae</name>
    <dbReference type="NCBI Taxonomy" id="552788"/>
    <lineage>
        <taxon>Bacteria</taxon>
        <taxon>Bacillati</taxon>
        <taxon>Actinomycetota</taxon>
        <taxon>Actinomycetes</taxon>
        <taxon>Kitasatosporales</taxon>
        <taxon>Streptomycetaceae</taxon>
        <taxon>Streptomyces</taxon>
    </lineage>
</organism>
<dbReference type="GO" id="GO:0006508">
    <property type="term" value="P:proteolysis"/>
    <property type="evidence" value="ECO:0007669"/>
    <property type="project" value="UniProtKB-KW"/>
</dbReference>
<dbReference type="InterPro" id="IPR000209">
    <property type="entry name" value="Peptidase_S8/S53_dom"/>
</dbReference>
<proteinExistence type="inferred from homology"/>
<reference evidence="9 10" key="1">
    <citation type="journal article" date="2019" name="Int. J. Syst. Evol. Microbiol.">
        <title>The Global Catalogue of Microorganisms (GCM) 10K type strain sequencing project: providing services to taxonomists for standard genome sequencing and annotation.</title>
        <authorList>
            <consortium name="The Broad Institute Genomics Platform"/>
            <consortium name="The Broad Institute Genome Sequencing Center for Infectious Disease"/>
            <person name="Wu L."/>
            <person name="Ma J."/>
        </authorList>
    </citation>
    <scope>NUCLEOTIDE SEQUENCE [LARGE SCALE GENOMIC DNA]</scope>
    <source>
        <strain evidence="9 10">JCM 16373</strain>
    </source>
</reference>
<dbReference type="Proteomes" id="UP001501447">
    <property type="component" value="Unassembled WGS sequence"/>
</dbReference>
<evidence type="ECO:0000256" key="1">
    <source>
        <dbReference type="ARBA" id="ARBA00011073"/>
    </source>
</evidence>
<keyword evidence="7" id="KW-1133">Transmembrane helix</keyword>
<evidence type="ECO:0000256" key="6">
    <source>
        <dbReference type="SAM" id="MobiDB-lite"/>
    </source>
</evidence>
<evidence type="ECO:0000256" key="4">
    <source>
        <dbReference type="ARBA" id="ARBA00022825"/>
    </source>
</evidence>
<feature type="region of interest" description="Disordered" evidence="6">
    <location>
        <begin position="305"/>
        <end position="370"/>
    </location>
</feature>
<dbReference type="InterPro" id="IPR015500">
    <property type="entry name" value="Peptidase_S8_subtilisin-rel"/>
</dbReference>
<dbReference type="PROSITE" id="PS51892">
    <property type="entry name" value="SUBTILASE"/>
    <property type="match status" value="1"/>
</dbReference>
<keyword evidence="7" id="KW-0472">Membrane</keyword>
<dbReference type="Gene3D" id="3.40.50.200">
    <property type="entry name" value="Peptidase S8/S53 domain"/>
    <property type="match status" value="1"/>
</dbReference>
<protein>
    <submittedName>
        <fullName evidence="9">Type VII secretion-associated serine protease mycosin</fullName>
    </submittedName>
</protein>
<feature type="active site" description="Charge relay system" evidence="5">
    <location>
        <position position="53"/>
    </location>
</feature>
<dbReference type="SUPFAM" id="SSF52743">
    <property type="entry name" value="Subtilisin-like"/>
    <property type="match status" value="1"/>
</dbReference>